<gene>
    <name evidence="2" type="ORF">HK100_001562</name>
</gene>
<comment type="caution">
    <text evidence="2">The sequence shown here is derived from an EMBL/GenBank/DDBJ whole genome shotgun (WGS) entry which is preliminary data.</text>
</comment>
<dbReference type="AlphaFoldDB" id="A0AAD5XG31"/>
<feature type="region of interest" description="Disordered" evidence="1">
    <location>
        <begin position="194"/>
        <end position="217"/>
    </location>
</feature>
<dbReference type="EMBL" id="JADGJH010001342">
    <property type="protein sequence ID" value="KAJ3114771.1"/>
    <property type="molecule type" value="Genomic_DNA"/>
</dbReference>
<keyword evidence="3" id="KW-1185">Reference proteome</keyword>
<proteinExistence type="predicted"/>
<evidence type="ECO:0000313" key="3">
    <source>
        <dbReference type="Proteomes" id="UP001211907"/>
    </source>
</evidence>
<name>A0AAD5XG31_9FUNG</name>
<reference evidence="2" key="1">
    <citation type="submission" date="2020-05" db="EMBL/GenBank/DDBJ databases">
        <title>Phylogenomic resolution of chytrid fungi.</title>
        <authorList>
            <person name="Stajich J.E."/>
            <person name="Amses K."/>
            <person name="Simmons R."/>
            <person name="Seto K."/>
            <person name="Myers J."/>
            <person name="Bonds A."/>
            <person name="Quandt C.A."/>
            <person name="Barry K."/>
            <person name="Liu P."/>
            <person name="Grigoriev I."/>
            <person name="Longcore J.E."/>
            <person name="James T.Y."/>
        </authorList>
    </citation>
    <scope>NUCLEOTIDE SEQUENCE</scope>
    <source>
        <strain evidence="2">JEL0513</strain>
    </source>
</reference>
<evidence type="ECO:0000313" key="2">
    <source>
        <dbReference type="EMBL" id="KAJ3114771.1"/>
    </source>
</evidence>
<sequence>MAFNITGGVGSRVCGGSSFKWKNNSQKLAMTTSTAYYSDSACTLPVYFTIAASASCNTQSTQTCVADTTSPGLFFTVKCDSSSALLATANSTTLIAQTLFGGSTSYYVAERFADASCGETAVSGFNAGLLGFCELTNSANITSGSVQFSVSATNVFIDAKCSGTARSTVPNGQCVALADGSSTIVVGIHKAPVSSTSTSTAPTLSLGSPTTSTATSTTTKPPEYYVSRFYLTDGCSNASIPKPAAISFDLVGYDPCKPHDCHLDSRTGEYLQVNCGATASDVSVMTNWFFGSNFTNPHISFQHFSDGVCNESSGFAAEAINLCQPLSGGGSYMYSLDYQYVVFNSSDCSFPTAGKYDLSKKAVGHK</sequence>
<protein>
    <submittedName>
        <fullName evidence="2">Uncharacterized protein</fullName>
    </submittedName>
</protein>
<accession>A0AAD5XG31</accession>
<dbReference type="Proteomes" id="UP001211907">
    <property type="component" value="Unassembled WGS sequence"/>
</dbReference>
<organism evidence="2 3">
    <name type="scientific">Physocladia obscura</name>
    <dbReference type="NCBI Taxonomy" id="109957"/>
    <lineage>
        <taxon>Eukaryota</taxon>
        <taxon>Fungi</taxon>
        <taxon>Fungi incertae sedis</taxon>
        <taxon>Chytridiomycota</taxon>
        <taxon>Chytridiomycota incertae sedis</taxon>
        <taxon>Chytridiomycetes</taxon>
        <taxon>Chytridiales</taxon>
        <taxon>Chytriomycetaceae</taxon>
        <taxon>Physocladia</taxon>
    </lineage>
</organism>
<evidence type="ECO:0000256" key="1">
    <source>
        <dbReference type="SAM" id="MobiDB-lite"/>
    </source>
</evidence>